<keyword evidence="2" id="KW-0472">Membrane</keyword>
<feature type="compositionally biased region" description="Polar residues" evidence="1">
    <location>
        <begin position="44"/>
        <end position="53"/>
    </location>
</feature>
<feature type="compositionally biased region" description="Basic and acidic residues" evidence="1">
    <location>
        <begin position="1"/>
        <end position="10"/>
    </location>
</feature>
<feature type="compositionally biased region" description="Acidic residues" evidence="1">
    <location>
        <begin position="143"/>
        <end position="152"/>
    </location>
</feature>
<evidence type="ECO:0000313" key="5">
    <source>
        <dbReference type="Proteomes" id="UP000571018"/>
    </source>
</evidence>
<dbReference type="Gene3D" id="3.10.350.10">
    <property type="entry name" value="LysM domain"/>
    <property type="match status" value="1"/>
</dbReference>
<feature type="domain" description="LysM" evidence="3">
    <location>
        <begin position="176"/>
        <end position="220"/>
    </location>
</feature>
<dbReference type="PROSITE" id="PS51782">
    <property type="entry name" value="LYSM"/>
    <property type="match status" value="1"/>
</dbReference>
<gene>
    <name evidence="4" type="ORF">HW423_06135</name>
</gene>
<evidence type="ECO:0000256" key="2">
    <source>
        <dbReference type="SAM" id="Phobius"/>
    </source>
</evidence>
<dbReference type="RefSeq" id="WP_218931057.1">
    <property type="nucleotide sequence ID" value="NZ_JACAOA010000013.1"/>
</dbReference>
<keyword evidence="2" id="KW-0812">Transmembrane</keyword>
<feature type="transmembrane region" description="Helical" evidence="2">
    <location>
        <begin position="65"/>
        <end position="84"/>
    </location>
</feature>
<evidence type="ECO:0000256" key="1">
    <source>
        <dbReference type="SAM" id="MobiDB-lite"/>
    </source>
</evidence>
<feature type="compositionally biased region" description="Basic and acidic residues" evidence="1">
    <location>
        <begin position="23"/>
        <end position="43"/>
    </location>
</feature>
<dbReference type="SMART" id="SM00257">
    <property type="entry name" value="LysM"/>
    <property type="match status" value="1"/>
</dbReference>
<feature type="region of interest" description="Disordered" evidence="1">
    <location>
        <begin position="1"/>
        <end position="58"/>
    </location>
</feature>
<keyword evidence="2" id="KW-1133">Transmembrane helix</keyword>
<proteinExistence type="predicted"/>
<feature type="compositionally biased region" description="Low complexity" evidence="1">
    <location>
        <begin position="162"/>
        <end position="174"/>
    </location>
</feature>
<dbReference type="Proteomes" id="UP000571018">
    <property type="component" value="Unassembled WGS sequence"/>
</dbReference>
<feature type="compositionally biased region" description="Acidic residues" evidence="1">
    <location>
        <begin position="11"/>
        <end position="21"/>
    </location>
</feature>
<dbReference type="Pfam" id="PF01476">
    <property type="entry name" value="LysM"/>
    <property type="match status" value="1"/>
</dbReference>
<feature type="compositionally biased region" description="Acidic residues" evidence="1">
    <location>
        <begin position="123"/>
        <end position="134"/>
    </location>
</feature>
<accession>A0A839A588</accession>
<evidence type="ECO:0000313" key="4">
    <source>
        <dbReference type="EMBL" id="MBA5729359.1"/>
    </source>
</evidence>
<sequence>MSKEQDKDQDVFESEVAETIEETPSKKESKPWNRKFGEDENLKNRQYSRTARNQPAKEATTLSKVLLAIIVITVIAPFLLFIFVNAQLDNDEIPNRSAEQINFSRNSELSQASSADESKSSSDESESESEEESSSEISREPIESVEEVEPEPELPPTPTEPVVPETPVETPPTTGGTYTVQAGDSWYAISRNTGVDLYALLSANGATTDTAIFPGETIVLP</sequence>
<dbReference type="AlphaFoldDB" id="A0A839A588"/>
<feature type="region of interest" description="Disordered" evidence="1">
    <location>
        <begin position="102"/>
        <end position="179"/>
    </location>
</feature>
<name>A0A839A588_9LACT</name>
<dbReference type="SUPFAM" id="SSF54106">
    <property type="entry name" value="LysM domain"/>
    <property type="match status" value="1"/>
</dbReference>
<reference evidence="4 5" key="1">
    <citation type="submission" date="2020-06" db="EMBL/GenBank/DDBJ databases">
        <title>Reclassification of Facklamia ignava, Facklamia soureckii and Facklami tabacinasalis as Falseniella iganva gen. nov., comb. nov., Hutsoniella ignava gen. nov., comb. nov., and Ruoffia tabacinasalis gen. nov., comb. nov and description of Ruoffia haltotolerans sp. nov., isolated from hypersaline Inland Sea of Qatar.</title>
        <authorList>
            <person name="Fotedar R."/>
            <person name="Sankaranarayanan K."/>
            <person name="Lawson P."/>
            <person name="Caldwell M."/>
            <person name="Zeyara A."/>
            <person name="Al Malki A."/>
            <person name="Ali M."/>
        </authorList>
    </citation>
    <scope>NUCLEOTIDE SEQUENCE [LARGE SCALE GENOMIC DNA]</scope>
    <source>
        <strain evidence="4 5">INB8</strain>
    </source>
</reference>
<comment type="caution">
    <text evidence="4">The sequence shown here is derived from an EMBL/GenBank/DDBJ whole genome shotgun (WGS) entry which is preliminary data.</text>
</comment>
<keyword evidence="5" id="KW-1185">Reference proteome</keyword>
<evidence type="ECO:0000259" key="3">
    <source>
        <dbReference type="PROSITE" id="PS51782"/>
    </source>
</evidence>
<protein>
    <submittedName>
        <fullName evidence="4">LysM peptidoglycan-binding domain-containing protein</fullName>
    </submittedName>
</protein>
<dbReference type="InterPro" id="IPR036779">
    <property type="entry name" value="LysM_dom_sf"/>
</dbReference>
<organism evidence="4 5">
    <name type="scientific">Ruoffia halotolerans</name>
    <dbReference type="NCBI Taxonomy" id="2748684"/>
    <lineage>
        <taxon>Bacteria</taxon>
        <taxon>Bacillati</taxon>
        <taxon>Bacillota</taxon>
        <taxon>Bacilli</taxon>
        <taxon>Lactobacillales</taxon>
        <taxon>Aerococcaceae</taxon>
        <taxon>Ruoffia</taxon>
    </lineage>
</organism>
<dbReference type="CDD" id="cd00118">
    <property type="entry name" value="LysM"/>
    <property type="match status" value="1"/>
</dbReference>
<dbReference type="InterPro" id="IPR018392">
    <property type="entry name" value="LysM"/>
</dbReference>
<dbReference type="EMBL" id="JACAOA010000013">
    <property type="protein sequence ID" value="MBA5729359.1"/>
    <property type="molecule type" value="Genomic_DNA"/>
</dbReference>
<feature type="compositionally biased region" description="Polar residues" evidence="1">
    <location>
        <begin position="102"/>
        <end position="115"/>
    </location>
</feature>